<dbReference type="GeneID" id="13853680"/>
<dbReference type="KEGG" id="vg:13853737"/>
<feature type="compositionally biased region" description="Polar residues" evidence="1">
    <location>
        <begin position="7"/>
        <end position="17"/>
    </location>
</feature>
<dbReference type="GeneID" id="13853737"/>
<keyword evidence="4" id="KW-1185">Reference proteome</keyword>
<dbReference type="RefSeq" id="YP_006908711.1">
    <property type="nucleotide sequence ID" value="NC_018874.1"/>
</dbReference>
<sequence length="221" mass="24849">MDCYFTESYSSGLVSPSSEEEYTVPEPSQSVPVYIPTPVKRKARDEDKEDEDKEDEPSHNKRARVLPSTVEKEARLQKVPFITVTMSAGKNLTSVLKVSNSKRLGASEFIKTTASKLCDMSSSTQTQTQTQTTQTEKTPLPELPKAISAGWSNRVRLCASSLLLKPKDIHQTLITAYTSMVNEGHDVSCVNKYELKSRKWYRAMRDLLQQHVLIVTALDFD</sequence>
<evidence type="ECO:0000313" key="2">
    <source>
        <dbReference type="EMBL" id="AFU90071.1"/>
    </source>
</evidence>
<evidence type="ECO:0000313" key="4">
    <source>
        <dbReference type="Proteomes" id="UP000029777"/>
    </source>
</evidence>
<evidence type="ECO:0000256" key="1">
    <source>
        <dbReference type="SAM" id="MobiDB-lite"/>
    </source>
</evidence>
<dbReference type="EMBL" id="JX453331">
    <property type="protein sequence ID" value="AFU90128.1"/>
    <property type="molecule type" value="Genomic_DNA"/>
</dbReference>
<gene>
    <name evidence="2" type="ORF">AbHV_ORF59</name>
    <name evidence="3" type="ORF">AbHV_ORF59_2</name>
</gene>
<dbReference type="KEGG" id="vg:13853680"/>
<organismHost>
    <name type="scientific">Haliotidae</name>
    <name type="common">abalones</name>
    <dbReference type="NCBI Taxonomy" id="6451"/>
</organismHost>
<dbReference type="EMBL" id="JX453331">
    <property type="protein sequence ID" value="AFU90071.1"/>
    <property type="molecule type" value="Genomic_DNA"/>
</dbReference>
<evidence type="ECO:0000313" key="3">
    <source>
        <dbReference type="EMBL" id="AFU90128.1"/>
    </source>
</evidence>
<feature type="region of interest" description="Disordered" evidence="1">
    <location>
        <begin position="1"/>
        <end position="67"/>
    </location>
</feature>
<protein>
    <submittedName>
        <fullName evidence="2">Uncharacterized protein</fullName>
    </submittedName>
</protein>
<organism evidence="2 4">
    <name type="scientific">Abalone herpesvirus (isolate Abalone/Australia/Victoria/2009)</name>
    <name type="common">AbHV</name>
    <dbReference type="NCBI Taxonomy" id="1241371"/>
    <lineage>
        <taxon>Viruses</taxon>
        <taxon>Duplodnaviria</taxon>
        <taxon>Heunggongvirae</taxon>
        <taxon>Peploviricota</taxon>
        <taxon>Herviviricetes</taxon>
        <taxon>Herpesvirales</taxon>
        <taxon>Malacoherpesviridae</taxon>
        <taxon>Aurivirus</taxon>
        <taxon>Aurivirus haliotidmalaco1</taxon>
    </lineage>
</organism>
<dbReference type="Proteomes" id="UP000029777">
    <property type="component" value="Segment"/>
</dbReference>
<dbReference type="RefSeq" id="YP_006908768.1">
    <property type="nucleotide sequence ID" value="NC_018874.1"/>
</dbReference>
<name>K4JV61_ABHV</name>
<accession>K4JV61</accession>
<reference evidence="2 4" key="1">
    <citation type="submission" date="2012-08" db="EMBL/GenBank/DDBJ databases">
        <title>Abalone herpesvirus genome reveals unexpected ancestry.</title>
        <authorList>
            <person name="Savin K.W."/>
            <person name="Fegan M."/>
            <person name="Powney R."/>
            <person name="Savage D."/>
            <person name="Wong F."/>
            <person name="Sawbridge T."/>
            <person name="Helsham J."/>
            <person name="Vardy M."/>
            <person name="Cogan N."/>
            <person name="Mohammad I."/>
            <person name="Cocks B.G."/>
            <person name="Warner S."/>
        </authorList>
    </citation>
    <scope>NUCLEOTIDE SEQUENCE [LARGE SCALE GENOMIC DNA]</scope>
    <source>
        <strain evidence="4">Isolate Abalone/Australia/Victoria/2009</strain>
        <strain evidence="2">Victoria</strain>
    </source>
</reference>
<proteinExistence type="predicted"/>